<reference evidence="3 4" key="1">
    <citation type="submission" date="2019-12" db="EMBL/GenBank/DDBJ databases">
        <title>Draft genome sequence of the ascomycete Xylaria multiplex DSM 110363.</title>
        <authorList>
            <person name="Buettner E."/>
            <person name="Kellner H."/>
        </authorList>
    </citation>
    <scope>NUCLEOTIDE SEQUENCE [LARGE SCALE GENOMIC DNA]</scope>
    <source>
        <strain evidence="3 4">DSM 110363</strain>
    </source>
</reference>
<dbReference type="Pfam" id="PF22942">
    <property type="entry name" value="DUF7025"/>
    <property type="match status" value="1"/>
</dbReference>
<dbReference type="OrthoDB" id="10042665at2759"/>
<evidence type="ECO:0000313" key="3">
    <source>
        <dbReference type="EMBL" id="KAF2970429.1"/>
    </source>
</evidence>
<dbReference type="InterPro" id="IPR027417">
    <property type="entry name" value="P-loop_NTPase"/>
</dbReference>
<dbReference type="AlphaFoldDB" id="A0A7C8IRG3"/>
<dbReference type="InterPro" id="IPR054289">
    <property type="entry name" value="DUF7025"/>
</dbReference>
<feature type="region of interest" description="Disordered" evidence="1">
    <location>
        <begin position="1"/>
        <end position="34"/>
    </location>
</feature>
<dbReference type="SUPFAM" id="SSF52540">
    <property type="entry name" value="P-loop containing nucleoside triphosphate hydrolases"/>
    <property type="match status" value="1"/>
</dbReference>
<accession>A0A7C8IRG3</accession>
<dbReference type="Pfam" id="PF00004">
    <property type="entry name" value="AAA"/>
    <property type="match status" value="1"/>
</dbReference>
<dbReference type="InterPro" id="IPR003593">
    <property type="entry name" value="AAA+_ATPase"/>
</dbReference>
<protein>
    <recommendedName>
        <fullName evidence="2">AAA+ ATPase domain-containing protein</fullName>
    </recommendedName>
</protein>
<dbReference type="PANTHER" id="PTHR46411">
    <property type="entry name" value="FAMILY ATPASE, PUTATIVE-RELATED"/>
    <property type="match status" value="1"/>
</dbReference>
<dbReference type="EMBL" id="WUBL01000023">
    <property type="protein sequence ID" value="KAF2970429.1"/>
    <property type="molecule type" value="Genomic_DNA"/>
</dbReference>
<proteinExistence type="predicted"/>
<evidence type="ECO:0000259" key="2">
    <source>
        <dbReference type="SMART" id="SM00382"/>
    </source>
</evidence>
<feature type="region of interest" description="Disordered" evidence="1">
    <location>
        <begin position="300"/>
        <end position="326"/>
    </location>
</feature>
<dbReference type="Proteomes" id="UP000481858">
    <property type="component" value="Unassembled WGS sequence"/>
</dbReference>
<keyword evidence="4" id="KW-1185">Reference proteome</keyword>
<dbReference type="InParanoid" id="A0A7C8IRG3"/>
<evidence type="ECO:0000256" key="1">
    <source>
        <dbReference type="SAM" id="MobiDB-lite"/>
    </source>
</evidence>
<feature type="domain" description="AAA+ ATPase" evidence="2">
    <location>
        <begin position="412"/>
        <end position="539"/>
    </location>
</feature>
<dbReference type="SMART" id="SM00382">
    <property type="entry name" value="AAA"/>
    <property type="match status" value="1"/>
</dbReference>
<sequence>MKRKRPKRSPSSSPTRYRKPETRSKDTSTPTNNSEPDFIFKCEIRYIDKRIADKSHFLYGWASHMKRFDPLEWQSYALYIVRYFHYGADPKYTRLYVCPRPLRQLLKDVIGDYFDNPIKVDDVHIIKPYHCLFHYRKELEKIGRERFKKNEVNNKYLSLLLEFIQDTFKHDIKAYQECINSKARSIAYSSLWTLFPPGTIVYRNSLDQDRAYSVVGFRLNTYPTCMVVSFVDSDGEVFHERREEYTFTPYTGTRDACDIQQFGCIPLDMHMKAEKLRKNLLNRGRKFERYLGHYLRDHHENDRIPPLDPDGSQSGDEKAHSKAASKPSILRVLERLSGDDLLRANPIVYGFSLTTREFVGFFVDRIRRLRWDEKCFDNFPLRSDLKSLVKTFASKHVKKGKGIDSSVRCKREATVFLLHGPHGAGKRTMAKCVAEHFKRPLYTVSSYELGLSVQTFYNNLIAAMDLASEWQAMLLIDEADVYVNGPSSNDGIHNAFVGALLRALDNYSGVLFLTTHHDAAINDAIRSRIRLSIPYKSLSFGSRLLVWRNLLNRMLGGVDIEERHLKKLAERQFDGRQIENIITVAKYVSIIQSVCVDFTMLETAAKKQNLLNRYIAGFVEIDY</sequence>
<name>A0A7C8IRG3_9PEZI</name>
<comment type="caution">
    <text evidence="3">The sequence shown here is derived from an EMBL/GenBank/DDBJ whole genome shotgun (WGS) entry which is preliminary data.</text>
</comment>
<dbReference type="InterPro" id="IPR003959">
    <property type="entry name" value="ATPase_AAA_core"/>
</dbReference>
<dbReference type="GO" id="GO:0005524">
    <property type="term" value="F:ATP binding"/>
    <property type="evidence" value="ECO:0007669"/>
    <property type="project" value="InterPro"/>
</dbReference>
<evidence type="ECO:0000313" key="4">
    <source>
        <dbReference type="Proteomes" id="UP000481858"/>
    </source>
</evidence>
<dbReference type="Gene3D" id="3.40.50.300">
    <property type="entry name" value="P-loop containing nucleotide triphosphate hydrolases"/>
    <property type="match status" value="1"/>
</dbReference>
<dbReference type="PANTHER" id="PTHR46411:SF2">
    <property type="entry name" value="AAA+ ATPASE DOMAIN-CONTAINING PROTEIN"/>
    <property type="match status" value="1"/>
</dbReference>
<gene>
    <name evidence="3" type="ORF">GQX73_g3084</name>
</gene>
<dbReference type="GO" id="GO:0016887">
    <property type="term" value="F:ATP hydrolysis activity"/>
    <property type="evidence" value="ECO:0007669"/>
    <property type="project" value="InterPro"/>
</dbReference>
<organism evidence="3 4">
    <name type="scientific">Xylaria multiplex</name>
    <dbReference type="NCBI Taxonomy" id="323545"/>
    <lineage>
        <taxon>Eukaryota</taxon>
        <taxon>Fungi</taxon>
        <taxon>Dikarya</taxon>
        <taxon>Ascomycota</taxon>
        <taxon>Pezizomycotina</taxon>
        <taxon>Sordariomycetes</taxon>
        <taxon>Xylariomycetidae</taxon>
        <taxon>Xylariales</taxon>
        <taxon>Xylariaceae</taxon>
        <taxon>Xylaria</taxon>
    </lineage>
</organism>